<dbReference type="AlphaFoldDB" id="A0A0F7PBL8"/>
<gene>
    <name evidence="2" type="ORF">HLASF_2104</name>
</gene>
<dbReference type="PRINTS" id="PR00368">
    <property type="entry name" value="FADPNR"/>
</dbReference>
<evidence type="ECO:0000259" key="1">
    <source>
        <dbReference type="Pfam" id="PF07992"/>
    </source>
</evidence>
<proteinExistence type="predicted"/>
<dbReference type="OrthoDB" id="38899at2157"/>
<accession>A0A0F7PBL8</accession>
<evidence type="ECO:0000313" key="3">
    <source>
        <dbReference type="Proteomes" id="UP000069906"/>
    </source>
</evidence>
<dbReference type="PANTHER" id="PTHR43755:SF1">
    <property type="entry name" value="FAD-DEPENDENT PYRIDINE NUCLEOTIDE-DISULPHIDE OXIDOREDUCTASE"/>
    <property type="match status" value="1"/>
</dbReference>
<feature type="domain" description="FAD/NAD(P)-binding" evidence="1">
    <location>
        <begin position="4"/>
        <end position="296"/>
    </location>
</feature>
<dbReference type="EMBL" id="CP008874">
    <property type="protein sequence ID" value="AKH98566.1"/>
    <property type="molecule type" value="Genomic_DNA"/>
</dbReference>
<dbReference type="InterPro" id="IPR052541">
    <property type="entry name" value="SQRD"/>
</dbReference>
<organism evidence="2 3">
    <name type="scientific">Halanaeroarchaeum sulfurireducens</name>
    <dbReference type="NCBI Taxonomy" id="1604004"/>
    <lineage>
        <taxon>Archaea</taxon>
        <taxon>Methanobacteriati</taxon>
        <taxon>Methanobacteriota</taxon>
        <taxon>Stenosarchaea group</taxon>
        <taxon>Halobacteria</taxon>
        <taxon>Halobacteriales</taxon>
        <taxon>Halobacteriaceae</taxon>
        <taxon>Halanaeroarchaeum</taxon>
    </lineage>
</organism>
<name>A0A0F7PBL8_9EURY</name>
<dbReference type="GeneID" id="25160254"/>
<dbReference type="InterPro" id="IPR036188">
    <property type="entry name" value="FAD/NAD-bd_sf"/>
</dbReference>
<dbReference type="SUPFAM" id="SSF51905">
    <property type="entry name" value="FAD/NAD(P)-binding domain"/>
    <property type="match status" value="2"/>
</dbReference>
<dbReference type="RefSeq" id="WP_050049217.1">
    <property type="nucleotide sequence ID" value="NZ_CP008874.1"/>
</dbReference>
<dbReference type="HOGENOM" id="CLU_030742_5_0_2"/>
<sequence length="381" mass="42371">MTEEIVIIGGGVGGTVTANRLVDHLEHEVKADEVRVTIVTDDPYHVYKPIYLYVPFGKKEAEDAKRPLADVVDRHVDLVYDHVTEIDTDGQSLSLQDGNEMDYDYLVVSTGAIPDPESTPGLGPDQDGHHFYGPDAAEELREALANLEEGRLVLSVIGTPHVCPAAPVEFAFMAHSWLQKRGLREDVDVSYTYPINRLHGVRPVADWMTPRFEDRGIDTETFFNVESVDSDEQVIETIEGKELDYDLMVGIPEFKPSPLIEESGLGAEWMEVNKDTLESEHAENVFGIGDVTNLPTSKAGSVAHYASGVVVDRIASYIRGQTPTGHFEGDTVCFIEAGMNEGTHITFDYENDPVVRDETEFIHWAKLSYNEAYWLTARGLL</sequence>
<dbReference type="PANTHER" id="PTHR43755">
    <property type="match status" value="1"/>
</dbReference>
<dbReference type="Proteomes" id="UP000069906">
    <property type="component" value="Chromosome"/>
</dbReference>
<reference evidence="2 3" key="1">
    <citation type="journal article" date="2015" name="ISME J.">
        <title>Elemental sulfur and acetate can support life of a novel strictly anaerobic haloarchaeon.</title>
        <authorList>
            <person name="Sorokin D.Y."/>
            <person name="Kublanov I.V."/>
            <person name="Gavrilov S.N."/>
            <person name="Rojo D."/>
            <person name="Roman P."/>
            <person name="Golyshin P.N."/>
            <person name="Slepak V.Z."/>
            <person name="Smedile F."/>
            <person name="Ferrer M."/>
            <person name="Messina E."/>
            <person name="La Cono V."/>
            <person name="Yakimov M.M."/>
        </authorList>
    </citation>
    <scope>NUCLEOTIDE SEQUENCE [LARGE SCALE GENOMIC DNA]</scope>
    <source>
        <strain evidence="2 3">HSR2</strain>
    </source>
</reference>
<dbReference type="KEGG" id="hsu:HLASF_2104"/>
<evidence type="ECO:0000313" key="2">
    <source>
        <dbReference type="EMBL" id="AKH98566.1"/>
    </source>
</evidence>
<dbReference type="Pfam" id="PF07992">
    <property type="entry name" value="Pyr_redox_2"/>
    <property type="match status" value="1"/>
</dbReference>
<keyword evidence="3" id="KW-1185">Reference proteome</keyword>
<protein>
    <submittedName>
        <fullName evidence="2">FAD-dependent pyridine nucleotide-disulfide oxidoreductase</fullName>
    </submittedName>
</protein>
<dbReference type="Gene3D" id="3.50.50.60">
    <property type="entry name" value="FAD/NAD(P)-binding domain"/>
    <property type="match status" value="2"/>
</dbReference>
<dbReference type="GO" id="GO:0016491">
    <property type="term" value="F:oxidoreductase activity"/>
    <property type="evidence" value="ECO:0007669"/>
    <property type="project" value="InterPro"/>
</dbReference>
<dbReference type="InterPro" id="IPR023753">
    <property type="entry name" value="FAD/NAD-binding_dom"/>
</dbReference>